<organism evidence="2 3">
    <name type="scientific">Prauserella halophila</name>
    <dbReference type="NCBI Taxonomy" id="185641"/>
    <lineage>
        <taxon>Bacteria</taxon>
        <taxon>Bacillati</taxon>
        <taxon>Actinomycetota</taxon>
        <taxon>Actinomycetes</taxon>
        <taxon>Pseudonocardiales</taxon>
        <taxon>Pseudonocardiaceae</taxon>
        <taxon>Prauserella</taxon>
    </lineage>
</organism>
<dbReference type="CDD" id="cd06170">
    <property type="entry name" value="LuxR_C_like"/>
    <property type="match status" value="1"/>
</dbReference>
<dbReference type="InterPro" id="IPR000792">
    <property type="entry name" value="Tscrpt_reg_LuxR_C"/>
</dbReference>
<dbReference type="SMART" id="SM00421">
    <property type="entry name" value="HTH_LUXR"/>
    <property type="match status" value="1"/>
</dbReference>
<dbReference type="EMBL" id="BAAALN010000003">
    <property type="protein sequence ID" value="GAA1229081.1"/>
    <property type="molecule type" value="Genomic_DNA"/>
</dbReference>
<sequence length="214" mass="23320">MSHAVQGVDPIGDGVQGDPVDPSAVIERLLVGVRNDVVFLVPEYSSNALEFSRSLIKLMLRSGGSVRYVLQDYLLDIPEVVEHVEWLAERKVVTRVATHVSTRAVTIDRTVGIVFDGPTHRLMYRPSAVRSLCRFAELSWQRASPVAGTGSGRSKARTELILRLLADGMTDEAVARKIGVSVRTVRNDIAVAMGSIDAQSRFQAGVHAARFGLV</sequence>
<evidence type="ECO:0000259" key="1">
    <source>
        <dbReference type="SMART" id="SM00421"/>
    </source>
</evidence>
<reference evidence="2 3" key="1">
    <citation type="journal article" date="2019" name="Int. J. Syst. Evol. Microbiol.">
        <title>The Global Catalogue of Microorganisms (GCM) 10K type strain sequencing project: providing services to taxonomists for standard genome sequencing and annotation.</title>
        <authorList>
            <consortium name="The Broad Institute Genomics Platform"/>
            <consortium name="The Broad Institute Genome Sequencing Center for Infectious Disease"/>
            <person name="Wu L."/>
            <person name="Ma J."/>
        </authorList>
    </citation>
    <scope>NUCLEOTIDE SEQUENCE [LARGE SCALE GENOMIC DNA]</scope>
    <source>
        <strain evidence="2 3">JCM 13023</strain>
    </source>
</reference>
<accession>A0ABN1W560</accession>
<dbReference type="InterPro" id="IPR036388">
    <property type="entry name" value="WH-like_DNA-bd_sf"/>
</dbReference>
<dbReference type="InterPro" id="IPR016032">
    <property type="entry name" value="Sig_transdc_resp-reg_C-effctor"/>
</dbReference>
<gene>
    <name evidence="2" type="ORF">GCM10009676_09450</name>
</gene>
<proteinExistence type="predicted"/>
<feature type="domain" description="HTH luxR-type" evidence="1">
    <location>
        <begin position="156"/>
        <end position="208"/>
    </location>
</feature>
<dbReference type="Pfam" id="PF13384">
    <property type="entry name" value="HTH_23"/>
    <property type="match status" value="1"/>
</dbReference>
<comment type="caution">
    <text evidence="2">The sequence shown here is derived from an EMBL/GenBank/DDBJ whole genome shotgun (WGS) entry which is preliminary data.</text>
</comment>
<name>A0ABN1W560_9PSEU</name>
<dbReference type="Proteomes" id="UP001500653">
    <property type="component" value="Unassembled WGS sequence"/>
</dbReference>
<keyword evidence="3" id="KW-1185">Reference proteome</keyword>
<evidence type="ECO:0000313" key="2">
    <source>
        <dbReference type="EMBL" id="GAA1229081.1"/>
    </source>
</evidence>
<protein>
    <submittedName>
        <fullName evidence="2">Response regulator transcription factor</fullName>
    </submittedName>
</protein>
<dbReference type="SUPFAM" id="SSF46894">
    <property type="entry name" value="C-terminal effector domain of the bipartite response regulators"/>
    <property type="match status" value="1"/>
</dbReference>
<dbReference type="Gene3D" id="1.10.10.10">
    <property type="entry name" value="Winged helix-like DNA-binding domain superfamily/Winged helix DNA-binding domain"/>
    <property type="match status" value="1"/>
</dbReference>
<evidence type="ECO:0000313" key="3">
    <source>
        <dbReference type="Proteomes" id="UP001500653"/>
    </source>
</evidence>